<protein>
    <recommendedName>
        <fullName evidence="4">Transmembrane protein</fullName>
    </recommendedName>
</protein>
<dbReference type="EMBL" id="JADCNL010000008">
    <property type="protein sequence ID" value="KAG0469763.1"/>
    <property type="molecule type" value="Genomic_DNA"/>
</dbReference>
<accession>A0A835UQ47</accession>
<feature type="transmembrane region" description="Helical" evidence="1">
    <location>
        <begin position="95"/>
        <end position="123"/>
    </location>
</feature>
<sequence length="255" mass="27851">MTFLSSPSAINLSSSRPFFSPRVLFRSNRSKIACHSTEGSSEWVCGNKGLRSNLPFTVLAVDVSPSANSSSLTATVGSPSQSPLLSQWILGPRHIFLLNIIACSVGISASWLLFSAIPTILAFERAAKSLERLMDVTTEELPDTMAALRLSGMEISELTTELSDLGQEITQGVRSSTRAVRVAEERLRHLTSMLPTVSTQERIGPKEEATALAKKARELREGIAKGRLLFGAMLSVSQIFHKFQNLFMSSRPKKL</sequence>
<dbReference type="PANTHER" id="PTHR33825:SF5">
    <property type="entry name" value="TRANSMEMBRANE PROTEIN"/>
    <property type="match status" value="1"/>
</dbReference>
<comment type="caution">
    <text evidence="2">The sequence shown here is derived from an EMBL/GenBank/DDBJ whole genome shotgun (WGS) entry which is preliminary data.</text>
</comment>
<keyword evidence="1" id="KW-1133">Transmembrane helix</keyword>
<keyword evidence="1" id="KW-0472">Membrane</keyword>
<reference evidence="2 3" key="1">
    <citation type="journal article" date="2020" name="Nat. Food">
        <title>A phased Vanilla planifolia genome enables genetic improvement of flavour and production.</title>
        <authorList>
            <person name="Hasing T."/>
            <person name="Tang H."/>
            <person name="Brym M."/>
            <person name="Khazi F."/>
            <person name="Huang T."/>
            <person name="Chambers A.H."/>
        </authorList>
    </citation>
    <scope>NUCLEOTIDE SEQUENCE [LARGE SCALE GENOMIC DNA]</scope>
    <source>
        <tissue evidence="2">Leaf</tissue>
    </source>
</reference>
<proteinExistence type="predicted"/>
<keyword evidence="3" id="KW-1185">Reference proteome</keyword>
<dbReference type="PANTHER" id="PTHR33825">
    <property type="entry name" value="CHITINASE-LIKE PROTEIN"/>
    <property type="match status" value="1"/>
</dbReference>
<dbReference type="OrthoDB" id="726732at2759"/>
<gene>
    <name evidence="2" type="ORF">HPP92_016463</name>
</gene>
<dbReference type="Proteomes" id="UP000636800">
    <property type="component" value="Unassembled WGS sequence"/>
</dbReference>
<organism evidence="2 3">
    <name type="scientific">Vanilla planifolia</name>
    <name type="common">Vanilla</name>
    <dbReference type="NCBI Taxonomy" id="51239"/>
    <lineage>
        <taxon>Eukaryota</taxon>
        <taxon>Viridiplantae</taxon>
        <taxon>Streptophyta</taxon>
        <taxon>Embryophyta</taxon>
        <taxon>Tracheophyta</taxon>
        <taxon>Spermatophyta</taxon>
        <taxon>Magnoliopsida</taxon>
        <taxon>Liliopsida</taxon>
        <taxon>Asparagales</taxon>
        <taxon>Orchidaceae</taxon>
        <taxon>Vanilloideae</taxon>
        <taxon>Vanilleae</taxon>
        <taxon>Vanilla</taxon>
    </lineage>
</organism>
<evidence type="ECO:0008006" key="4">
    <source>
        <dbReference type="Google" id="ProtNLM"/>
    </source>
</evidence>
<evidence type="ECO:0000313" key="2">
    <source>
        <dbReference type="EMBL" id="KAG0469763.1"/>
    </source>
</evidence>
<name>A0A835UQ47_VANPL</name>
<evidence type="ECO:0000256" key="1">
    <source>
        <dbReference type="SAM" id="Phobius"/>
    </source>
</evidence>
<keyword evidence="1" id="KW-0812">Transmembrane</keyword>
<dbReference type="AlphaFoldDB" id="A0A835UQ47"/>
<evidence type="ECO:0000313" key="3">
    <source>
        <dbReference type="Proteomes" id="UP000636800"/>
    </source>
</evidence>